<dbReference type="EMBL" id="JACIDO010000007">
    <property type="protein sequence ID" value="MBB3937240.1"/>
    <property type="molecule type" value="Genomic_DNA"/>
</dbReference>
<evidence type="ECO:0000313" key="2">
    <source>
        <dbReference type="Proteomes" id="UP000531216"/>
    </source>
</evidence>
<comment type="caution">
    <text evidence="1">The sequence shown here is derived from an EMBL/GenBank/DDBJ whole genome shotgun (WGS) entry which is preliminary data.</text>
</comment>
<proteinExistence type="predicted"/>
<gene>
    <name evidence="1" type="ORF">GGR05_003405</name>
</gene>
<protein>
    <submittedName>
        <fullName evidence="1">Uncharacterized protein</fullName>
    </submittedName>
</protein>
<dbReference type="Proteomes" id="UP000531216">
    <property type="component" value="Unassembled WGS sequence"/>
</dbReference>
<name>A0A7W6BYS1_9HYPH</name>
<sequence>MLGAEMMGVRGRIQRIGEIVSLIAHWLTNLHREFAGIRYRERTMVVHKRRG</sequence>
<accession>A0A7W6BYS1</accession>
<evidence type="ECO:0000313" key="1">
    <source>
        <dbReference type="EMBL" id="MBB3937240.1"/>
    </source>
</evidence>
<dbReference type="AlphaFoldDB" id="A0A7W6BYS1"/>
<reference evidence="1 2" key="1">
    <citation type="submission" date="2020-08" db="EMBL/GenBank/DDBJ databases">
        <title>Genomic Encyclopedia of Type Strains, Phase IV (KMG-IV): sequencing the most valuable type-strain genomes for metagenomic binning, comparative biology and taxonomic classification.</title>
        <authorList>
            <person name="Goeker M."/>
        </authorList>
    </citation>
    <scope>NUCLEOTIDE SEQUENCE [LARGE SCALE GENOMIC DNA]</scope>
    <source>
        <strain evidence="1 2">DSM 25024</strain>
    </source>
</reference>
<dbReference type="RefSeq" id="WP_175526899.1">
    <property type="nucleotide sequence ID" value="NZ_FOOA01000017.1"/>
</dbReference>
<keyword evidence="2" id="KW-1185">Reference proteome</keyword>
<organism evidence="1 2">
    <name type="scientific">Aureimonas phyllosphaerae</name>
    <dbReference type="NCBI Taxonomy" id="1166078"/>
    <lineage>
        <taxon>Bacteria</taxon>
        <taxon>Pseudomonadati</taxon>
        <taxon>Pseudomonadota</taxon>
        <taxon>Alphaproteobacteria</taxon>
        <taxon>Hyphomicrobiales</taxon>
        <taxon>Aurantimonadaceae</taxon>
        <taxon>Aureimonas</taxon>
    </lineage>
</organism>